<dbReference type="KEGG" id="saga:M5M_02595"/>
<dbReference type="InterPro" id="IPR029044">
    <property type="entry name" value="Nucleotide-diphossugar_trans"/>
</dbReference>
<dbReference type="PANTHER" id="PTHR43179">
    <property type="entry name" value="RHAMNOSYLTRANSFERASE WBBL"/>
    <property type="match status" value="1"/>
</dbReference>
<dbReference type="SUPFAM" id="SSF53448">
    <property type="entry name" value="Nucleotide-diphospho-sugar transferases"/>
    <property type="match status" value="1"/>
</dbReference>
<evidence type="ECO:0000313" key="1">
    <source>
        <dbReference type="EMBL" id="AFU97738.2"/>
    </source>
</evidence>
<proteinExistence type="predicted"/>
<dbReference type="HOGENOM" id="CLU_005003_5_1_6"/>
<organism evidence="1 2">
    <name type="scientific">Simiduia agarivorans (strain DSM 21679 / JCM 13881 / BCRC 17597 / SA1)</name>
    <dbReference type="NCBI Taxonomy" id="1117647"/>
    <lineage>
        <taxon>Bacteria</taxon>
        <taxon>Pseudomonadati</taxon>
        <taxon>Pseudomonadota</taxon>
        <taxon>Gammaproteobacteria</taxon>
        <taxon>Cellvibrionales</taxon>
        <taxon>Cellvibrionaceae</taxon>
        <taxon>Simiduia</taxon>
    </lineage>
</organism>
<protein>
    <submittedName>
        <fullName evidence="1">Glycosyl transferase family protein</fullName>
    </submittedName>
</protein>
<evidence type="ECO:0000313" key="2">
    <source>
        <dbReference type="Proteomes" id="UP000000466"/>
    </source>
</evidence>
<dbReference type="GO" id="GO:0016740">
    <property type="term" value="F:transferase activity"/>
    <property type="evidence" value="ECO:0007669"/>
    <property type="project" value="UniProtKB-KW"/>
</dbReference>
<dbReference type="PANTHER" id="PTHR43179:SF7">
    <property type="entry name" value="RHAMNOSYLTRANSFERASE WBBL"/>
    <property type="match status" value="1"/>
</dbReference>
<dbReference type="CDD" id="cd04186">
    <property type="entry name" value="GT_2_like_c"/>
    <property type="match status" value="1"/>
</dbReference>
<keyword evidence="1" id="KW-0808">Transferase</keyword>
<dbReference type="Proteomes" id="UP000000466">
    <property type="component" value="Chromosome"/>
</dbReference>
<accession>K4KIF2</accession>
<keyword evidence="2" id="KW-1185">Reference proteome</keyword>
<dbReference type="AlphaFoldDB" id="K4KIF2"/>
<name>K4KIF2_SIMAS</name>
<dbReference type="Gene3D" id="3.90.550.10">
    <property type="entry name" value="Spore Coat Polysaccharide Biosynthesis Protein SpsA, Chain A"/>
    <property type="match status" value="1"/>
</dbReference>
<dbReference type="STRING" id="1117647.M5M_02595"/>
<dbReference type="eggNOG" id="COG1216">
    <property type="taxonomic scope" value="Bacteria"/>
</dbReference>
<sequence>MSRVALFVGAVLSKVPEGMKDVLRASARTRALYLRCMGVLGVFPGVPTQAETAGLYARQLQRRSEMFARLGDKQASAKIAVVIIDRPEDQDFTRSTLASIGEQSRQPDAVVVWRQGDQEQKVTPEISETNAFSLVCGDAKALAATLSNVVGDDCGGFFINAGDQLKSDSVEMLARLAKDDLSCIFYVDTDSTGEAGELTPKYYPAWNPDLQLSTAYVRTGLWLPATELQSHLLDVTEGPEAIALLLIRTYLQDRYKVIRHLPLVLVAQPETVSFGLDRFNEGVDRALVSAGKAELAEQGNRLIVHWNVSPEPLVSIVIPTRNAKDLVQTCIDSIVTKTTYPNYEIILVSNNTDDPACAEYFSALAERGTLKLLHYNKPFNYSAINNFAVSHVKGSVLAFLNNDIEVISPDWLTFMVGHALRSDIGGVGAKLLYPDNRVQHAGVVMGYGGGAGHAHKYYPRDHQGYLQRLAATNNYSAVTAACMLIERNKFEAIGGFNEQNLAVAFNDVDLCLRLTQAGLRNVYCAEAVLYHHESISRGAEDTAEKQRRFQGEVDFLKTQWQCIIQADPAYHPALTLMNEGFGLGEPEAINFNSLVRLR</sequence>
<dbReference type="Pfam" id="PF13641">
    <property type="entry name" value="Glyco_tranf_2_3"/>
    <property type="match status" value="1"/>
</dbReference>
<dbReference type="EMBL" id="CP003746">
    <property type="protein sequence ID" value="AFU97738.2"/>
    <property type="molecule type" value="Genomic_DNA"/>
</dbReference>
<gene>
    <name evidence="1" type="ordered locus">M5M_02595</name>
</gene>
<reference evidence="1 2" key="1">
    <citation type="journal article" date="2013" name="Genome Announc.">
        <title>Complete genome sequence of Simiduia agarivorans SA1(T), a marine bacterium able to degrade a variety of polysaccharides.</title>
        <authorList>
            <person name="Lin S.Y."/>
            <person name="Shieh W.Y."/>
            <person name="Chen J.S."/>
            <person name="Tang S.L."/>
        </authorList>
    </citation>
    <scope>NUCLEOTIDE SEQUENCE [LARGE SCALE GENOMIC DNA]</scope>
    <source>
        <strain evidence="2">DSM 21679 / JCM 13881 / BCRC 17597 / SA1</strain>
    </source>
</reference>